<dbReference type="GO" id="GO:0005886">
    <property type="term" value="C:plasma membrane"/>
    <property type="evidence" value="ECO:0007669"/>
    <property type="project" value="TreeGrafter"/>
</dbReference>
<dbReference type="GO" id="GO:0046872">
    <property type="term" value="F:metal ion binding"/>
    <property type="evidence" value="ECO:0007669"/>
    <property type="project" value="UniProtKB-KW"/>
</dbReference>
<feature type="domain" description="P-type ATPase C-terminal" evidence="5">
    <location>
        <begin position="1"/>
        <end position="240"/>
    </location>
</feature>
<feature type="transmembrane region" description="Helical" evidence="4">
    <location>
        <begin position="36"/>
        <end position="55"/>
    </location>
</feature>
<evidence type="ECO:0000256" key="4">
    <source>
        <dbReference type="SAM" id="Phobius"/>
    </source>
</evidence>
<dbReference type="PANTHER" id="PTHR24092:SF148">
    <property type="entry name" value="PHOSPHOLIPID-TRANSPORTING ATPASE"/>
    <property type="match status" value="1"/>
</dbReference>
<dbReference type="GO" id="GO:0140326">
    <property type="term" value="F:ATPase-coupled intramembrane lipid transporter activity"/>
    <property type="evidence" value="ECO:0007669"/>
    <property type="project" value="TreeGrafter"/>
</dbReference>
<dbReference type="SUPFAM" id="SSF81665">
    <property type="entry name" value="Calcium ATPase, transmembrane domain M"/>
    <property type="match status" value="1"/>
</dbReference>
<evidence type="ECO:0000313" key="6">
    <source>
        <dbReference type="EMBL" id="JAD27250.1"/>
    </source>
</evidence>
<reference evidence="6" key="1">
    <citation type="submission" date="2014-09" db="EMBL/GenBank/DDBJ databases">
        <authorList>
            <person name="Magalhaes I.L.F."/>
            <person name="Oliveira U."/>
            <person name="Santos F.R."/>
            <person name="Vidigal T.H.D.A."/>
            <person name="Brescovit A.D."/>
            <person name="Santos A.J."/>
        </authorList>
    </citation>
    <scope>NUCLEOTIDE SEQUENCE</scope>
    <source>
        <tissue evidence="6">Shoot tissue taken approximately 20 cm above the soil surface</tissue>
    </source>
</reference>
<proteinExistence type="predicted"/>
<name>A0A0A8YQW2_ARUDO</name>
<keyword evidence="4" id="KW-0472">Membrane</keyword>
<feature type="transmembrane region" description="Helical" evidence="4">
    <location>
        <begin position="67"/>
        <end position="88"/>
    </location>
</feature>
<feature type="transmembrane region" description="Helical" evidence="4">
    <location>
        <begin position="143"/>
        <end position="162"/>
    </location>
</feature>
<protein>
    <recommendedName>
        <fullName evidence="5">P-type ATPase C-terminal domain-containing protein</fullName>
    </recommendedName>
</protein>
<evidence type="ECO:0000256" key="2">
    <source>
        <dbReference type="ARBA" id="ARBA00022723"/>
    </source>
</evidence>
<sequence>MASDFAMGQFRFLKRLLLVHGHWNYQRIAYMILYNFYRNAVFVLMLFWYILYTAYSATLALTDWSSVFYSLIYTSVPTVVVGILDKDLSHNTLLYYPRLYEAGLRNEGYNLTLFWITMLDTLWQSLVLFYVPFFTYNISTMDIWSMGSLWTIAVVIIVNIHLAMDIRRWVLITHLAIWGSIAATFLCMVLIDSIPIFPNYGTIYNMAASRTYWLSVCLIIVLGLLPRFLCKVIYQTFWPSDIQIAREAELLKKLPRQLGSSRSESDIS</sequence>
<feature type="transmembrane region" description="Helical" evidence="4">
    <location>
        <begin position="109"/>
        <end position="131"/>
    </location>
</feature>
<feature type="transmembrane region" description="Helical" evidence="4">
    <location>
        <begin position="169"/>
        <end position="191"/>
    </location>
</feature>
<evidence type="ECO:0000256" key="3">
    <source>
        <dbReference type="ARBA" id="ARBA00022842"/>
    </source>
</evidence>
<keyword evidence="2" id="KW-0479">Metal-binding</keyword>
<keyword evidence="4" id="KW-0812">Transmembrane</keyword>
<dbReference type="Pfam" id="PF16212">
    <property type="entry name" value="PhoLip_ATPase_C"/>
    <property type="match status" value="1"/>
</dbReference>
<comment type="subcellular location">
    <subcellularLocation>
        <location evidence="1">Membrane</location>
        <topology evidence="1">Multi-pass membrane protein</topology>
    </subcellularLocation>
</comment>
<dbReference type="InterPro" id="IPR023298">
    <property type="entry name" value="ATPase_P-typ_TM_dom_sf"/>
</dbReference>
<dbReference type="EMBL" id="GBRH01270645">
    <property type="protein sequence ID" value="JAD27250.1"/>
    <property type="molecule type" value="Transcribed_RNA"/>
</dbReference>
<reference evidence="6" key="2">
    <citation type="journal article" date="2015" name="Data Brief">
        <title>Shoot transcriptome of the giant reed, Arundo donax.</title>
        <authorList>
            <person name="Barrero R.A."/>
            <person name="Guerrero F.D."/>
            <person name="Moolhuijzen P."/>
            <person name="Goolsby J.A."/>
            <person name="Tidwell J."/>
            <person name="Bellgard S.E."/>
            <person name="Bellgard M.I."/>
        </authorList>
    </citation>
    <scope>NUCLEOTIDE SEQUENCE</scope>
    <source>
        <tissue evidence="6">Shoot tissue taken approximately 20 cm above the soil surface</tissue>
    </source>
</reference>
<evidence type="ECO:0000259" key="5">
    <source>
        <dbReference type="Pfam" id="PF16212"/>
    </source>
</evidence>
<dbReference type="PANTHER" id="PTHR24092">
    <property type="entry name" value="PROBABLE PHOSPHOLIPID-TRANSPORTING ATPASE"/>
    <property type="match status" value="1"/>
</dbReference>
<dbReference type="InterPro" id="IPR032630">
    <property type="entry name" value="P_typ_ATPase_c"/>
</dbReference>
<keyword evidence="4" id="KW-1133">Transmembrane helix</keyword>
<feature type="transmembrane region" description="Helical" evidence="4">
    <location>
        <begin position="211"/>
        <end position="230"/>
    </location>
</feature>
<organism evidence="6">
    <name type="scientific">Arundo donax</name>
    <name type="common">Giant reed</name>
    <name type="synonym">Donax arundinaceus</name>
    <dbReference type="NCBI Taxonomy" id="35708"/>
    <lineage>
        <taxon>Eukaryota</taxon>
        <taxon>Viridiplantae</taxon>
        <taxon>Streptophyta</taxon>
        <taxon>Embryophyta</taxon>
        <taxon>Tracheophyta</taxon>
        <taxon>Spermatophyta</taxon>
        <taxon>Magnoliopsida</taxon>
        <taxon>Liliopsida</taxon>
        <taxon>Poales</taxon>
        <taxon>Poaceae</taxon>
        <taxon>PACMAD clade</taxon>
        <taxon>Arundinoideae</taxon>
        <taxon>Arundineae</taxon>
        <taxon>Arundo</taxon>
    </lineage>
</organism>
<dbReference type="GO" id="GO:0045332">
    <property type="term" value="P:phospholipid translocation"/>
    <property type="evidence" value="ECO:0007669"/>
    <property type="project" value="TreeGrafter"/>
</dbReference>
<dbReference type="AlphaFoldDB" id="A0A0A8YQW2"/>
<evidence type="ECO:0000256" key="1">
    <source>
        <dbReference type="ARBA" id="ARBA00004141"/>
    </source>
</evidence>
<accession>A0A0A8YQW2</accession>
<keyword evidence="3" id="KW-0460">Magnesium</keyword>